<feature type="compositionally biased region" description="Polar residues" evidence="1">
    <location>
        <begin position="1"/>
        <end position="24"/>
    </location>
</feature>
<dbReference type="Proteomes" id="UP000799438">
    <property type="component" value="Unassembled WGS sequence"/>
</dbReference>
<dbReference type="RefSeq" id="XP_033399943.1">
    <property type="nucleotide sequence ID" value="XM_033535580.1"/>
</dbReference>
<dbReference type="EMBL" id="ML995480">
    <property type="protein sequence ID" value="KAF2144231.1"/>
    <property type="molecule type" value="Genomic_DNA"/>
</dbReference>
<reference evidence="2" key="1">
    <citation type="journal article" date="2020" name="Stud. Mycol.">
        <title>101 Dothideomycetes genomes: a test case for predicting lifestyles and emergence of pathogens.</title>
        <authorList>
            <person name="Haridas S."/>
            <person name="Albert R."/>
            <person name="Binder M."/>
            <person name="Bloem J."/>
            <person name="Labutti K."/>
            <person name="Salamov A."/>
            <person name="Andreopoulos B."/>
            <person name="Baker S."/>
            <person name="Barry K."/>
            <person name="Bills G."/>
            <person name="Bluhm B."/>
            <person name="Cannon C."/>
            <person name="Castanera R."/>
            <person name="Culley D."/>
            <person name="Daum C."/>
            <person name="Ezra D."/>
            <person name="Gonzalez J."/>
            <person name="Henrissat B."/>
            <person name="Kuo A."/>
            <person name="Liang C."/>
            <person name="Lipzen A."/>
            <person name="Lutzoni F."/>
            <person name="Magnuson J."/>
            <person name="Mondo S."/>
            <person name="Nolan M."/>
            <person name="Ohm R."/>
            <person name="Pangilinan J."/>
            <person name="Park H.-J."/>
            <person name="Ramirez L."/>
            <person name="Alfaro M."/>
            <person name="Sun H."/>
            <person name="Tritt A."/>
            <person name="Yoshinaga Y."/>
            <person name="Zwiers L.-H."/>
            <person name="Turgeon B."/>
            <person name="Goodwin S."/>
            <person name="Spatafora J."/>
            <person name="Crous P."/>
            <person name="Grigoriev I."/>
        </authorList>
    </citation>
    <scope>NUCLEOTIDE SEQUENCE</scope>
    <source>
        <strain evidence="2">CBS 121167</strain>
    </source>
</reference>
<gene>
    <name evidence="2" type="ORF">K452DRAFT_155177</name>
</gene>
<evidence type="ECO:0000313" key="2">
    <source>
        <dbReference type="EMBL" id="KAF2144231.1"/>
    </source>
</evidence>
<dbReference type="GeneID" id="54293074"/>
<evidence type="ECO:0000313" key="3">
    <source>
        <dbReference type="Proteomes" id="UP000799438"/>
    </source>
</evidence>
<feature type="region of interest" description="Disordered" evidence="1">
    <location>
        <begin position="1"/>
        <end position="31"/>
    </location>
</feature>
<dbReference type="AlphaFoldDB" id="A0A6A6BNU4"/>
<protein>
    <submittedName>
        <fullName evidence="2">Uncharacterized protein</fullName>
    </submittedName>
</protein>
<keyword evidence="3" id="KW-1185">Reference proteome</keyword>
<proteinExistence type="predicted"/>
<sequence length="109" mass="11864">MLQKATEASKSSFTMQKPTHNPSRTPTTPTHVLTQTYPLTTPGKNTYISTFSQQRQQQERQQHRTVLRGIKAHGVLSKKSSPCMGAVDSVMRLVEDDVLGGLGLGAVVG</sequence>
<organism evidence="2 3">
    <name type="scientific">Aplosporella prunicola CBS 121167</name>
    <dbReference type="NCBI Taxonomy" id="1176127"/>
    <lineage>
        <taxon>Eukaryota</taxon>
        <taxon>Fungi</taxon>
        <taxon>Dikarya</taxon>
        <taxon>Ascomycota</taxon>
        <taxon>Pezizomycotina</taxon>
        <taxon>Dothideomycetes</taxon>
        <taxon>Dothideomycetes incertae sedis</taxon>
        <taxon>Botryosphaeriales</taxon>
        <taxon>Aplosporellaceae</taxon>
        <taxon>Aplosporella</taxon>
    </lineage>
</organism>
<evidence type="ECO:0000256" key="1">
    <source>
        <dbReference type="SAM" id="MobiDB-lite"/>
    </source>
</evidence>
<name>A0A6A6BNU4_9PEZI</name>
<accession>A0A6A6BNU4</accession>